<dbReference type="AlphaFoldDB" id="A0A397PBK5"/>
<dbReference type="OrthoDB" id="613968at2"/>
<evidence type="ECO:0000313" key="2">
    <source>
        <dbReference type="EMBL" id="RIA46940.1"/>
    </source>
</evidence>
<dbReference type="Proteomes" id="UP000266568">
    <property type="component" value="Unassembled WGS sequence"/>
</dbReference>
<dbReference type="RefSeq" id="WP_147373665.1">
    <property type="nucleotide sequence ID" value="NZ_QXDC01000002.1"/>
</dbReference>
<evidence type="ECO:0000313" key="3">
    <source>
        <dbReference type="Proteomes" id="UP000266568"/>
    </source>
</evidence>
<feature type="chain" id="PRO_5017344659" evidence="1">
    <location>
        <begin position="32"/>
        <end position="848"/>
    </location>
</feature>
<dbReference type="EMBL" id="QXDC01000002">
    <property type="protein sequence ID" value="RIA46940.1"/>
    <property type="molecule type" value="Genomic_DNA"/>
</dbReference>
<evidence type="ECO:0000256" key="1">
    <source>
        <dbReference type="SAM" id="SignalP"/>
    </source>
</evidence>
<gene>
    <name evidence="2" type="ORF">DFR49_1502</name>
</gene>
<sequence>MTSRFKRMVRRSPHLTLALTLAIACPAPAFAQDVLALDFGPVASNRSGMHNVGLDGSPAAGATWIVRPTTQNVHKAVERSRDAVTIDSVGGDELALRVAAPAKFAHIAFFTEAGTQDSSELLLSIDGTKRDLGWLAFDASNEPRTNPRPEVRLFSTTIETTGDHIDLRWSNPADPVLLGWLQVTPLAAPRIADARLLRLLAHAGDTDRMEPLAGIREQLGQATPTLAGEAAVVDFWLDTMIKADRYFEEYRGWTWADQKTGLSMFGRYPQAIMWLDGLIADPMFRATPLYPRALLQRARLQYWMWMEGSDRGGIPAASVRDWKALAAMGVRPDLTPMYLGEKVPHASPCDMLTNARESPLWAVRQREALCRLDELLGWWVTERQAENGELGGKWGDDVEMLRWWQIPLLAGSKQAWQGWTRVAEGVWASDLVADGYHRRISDVEHAAEPISDTMLIYALSGEPERLARLEPSARQFARSWTGQVGKNERRFHSAWFGTEGVDDRPPRDRDVPMNARAVKAVRFYANTTGDAATKRALLDWSRMWAKATLSIDKGKPAGVVPPSIRFADGKINGDEPNWYQANMFWRYFEWSGDAQIYDQLLFASQIGNDPALRAPLIEAFDLAARYGRETDADAATGSAPWAARALFDDESFHAIWGQWRLLTGDSRYDTLLKQVTSSQYLRFRLTGDDTVLATAGQGIIDRLKINWPLLTSEVLFTDRVYASTRRGHADYTDMIAMMTGAMTTDSPYYHVTWHDRSGDLAYLVRDAQPDILRVDIASFAPNASVTAKFWQLADGAYCLAVRDPSGRSTLETLAVSHRGQEHGFELPAAGVYHIDVSPADTTGRCSAT</sequence>
<comment type="caution">
    <text evidence="2">The sequence shown here is derived from an EMBL/GenBank/DDBJ whole genome shotgun (WGS) entry which is preliminary data.</text>
</comment>
<feature type="signal peptide" evidence="1">
    <location>
        <begin position="1"/>
        <end position="31"/>
    </location>
</feature>
<name>A0A397PBK5_9SPHN</name>
<accession>A0A397PBK5</accession>
<protein>
    <submittedName>
        <fullName evidence="2">Uncharacterized protein</fullName>
    </submittedName>
</protein>
<reference evidence="2 3" key="1">
    <citation type="submission" date="2018-08" db="EMBL/GenBank/DDBJ databases">
        <title>Genomic Encyclopedia of Type Strains, Phase IV (KMG-IV): sequencing the most valuable type-strain genomes for metagenomic binning, comparative biology and taxonomic classification.</title>
        <authorList>
            <person name="Goeker M."/>
        </authorList>
    </citation>
    <scope>NUCLEOTIDE SEQUENCE [LARGE SCALE GENOMIC DNA]</scope>
    <source>
        <strain evidence="2 3">DSM 25527</strain>
    </source>
</reference>
<organism evidence="2 3">
    <name type="scientific">Hephaestia caeni</name>
    <dbReference type="NCBI Taxonomy" id="645617"/>
    <lineage>
        <taxon>Bacteria</taxon>
        <taxon>Pseudomonadati</taxon>
        <taxon>Pseudomonadota</taxon>
        <taxon>Alphaproteobacteria</taxon>
        <taxon>Sphingomonadales</taxon>
        <taxon>Sphingomonadaceae</taxon>
        <taxon>Hephaestia</taxon>
    </lineage>
</organism>
<dbReference type="PROSITE" id="PS51257">
    <property type="entry name" value="PROKAR_LIPOPROTEIN"/>
    <property type="match status" value="1"/>
</dbReference>
<proteinExistence type="predicted"/>
<keyword evidence="3" id="KW-1185">Reference proteome</keyword>
<keyword evidence="1" id="KW-0732">Signal</keyword>